<reference evidence="2" key="2">
    <citation type="submission" date="2021-04" db="EMBL/GenBank/DDBJ databases">
        <authorList>
            <person name="Gilroy R."/>
        </authorList>
    </citation>
    <scope>NUCLEOTIDE SEQUENCE</scope>
    <source>
        <strain evidence="2">CHK189-11263</strain>
    </source>
</reference>
<name>A0A9D2S739_9FIRM</name>
<sequence length="142" mass="16402">METRELYQAAEEAGIPILVLEIPKTGSMCIQSESGRCYIGMDYGAFPNEAQRRVHLAHELGHCKTGAFYNRWAARDLRRRHENHADKWAIQKLVPKERLEAAVADGHSELWDLAEYFDVTEDFMKKAVCWYVHGNLAVELYF</sequence>
<evidence type="ECO:0000259" key="1">
    <source>
        <dbReference type="Pfam" id="PF06114"/>
    </source>
</evidence>
<protein>
    <submittedName>
        <fullName evidence="2">ImmA/IrrE family metallo-endopeptidase</fullName>
    </submittedName>
</protein>
<gene>
    <name evidence="2" type="ORF">H9714_10305</name>
</gene>
<organism evidence="2 3">
    <name type="scientific">Candidatus Flavonifractor intestinipullorum</name>
    <dbReference type="NCBI Taxonomy" id="2838587"/>
    <lineage>
        <taxon>Bacteria</taxon>
        <taxon>Bacillati</taxon>
        <taxon>Bacillota</taxon>
        <taxon>Clostridia</taxon>
        <taxon>Eubacteriales</taxon>
        <taxon>Oscillospiraceae</taxon>
        <taxon>Flavonifractor</taxon>
    </lineage>
</organism>
<feature type="domain" description="IrrE N-terminal-like" evidence="1">
    <location>
        <begin position="49"/>
        <end position="126"/>
    </location>
</feature>
<reference evidence="2" key="1">
    <citation type="journal article" date="2021" name="PeerJ">
        <title>Extensive microbial diversity within the chicken gut microbiome revealed by metagenomics and culture.</title>
        <authorList>
            <person name="Gilroy R."/>
            <person name="Ravi A."/>
            <person name="Getino M."/>
            <person name="Pursley I."/>
            <person name="Horton D.L."/>
            <person name="Alikhan N.F."/>
            <person name="Baker D."/>
            <person name="Gharbi K."/>
            <person name="Hall N."/>
            <person name="Watson M."/>
            <person name="Adriaenssens E.M."/>
            <person name="Foster-Nyarko E."/>
            <person name="Jarju S."/>
            <person name="Secka A."/>
            <person name="Antonio M."/>
            <person name="Oren A."/>
            <person name="Chaudhuri R.R."/>
            <person name="La Ragione R."/>
            <person name="Hildebrand F."/>
            <person name="Pallen M.J."/>
        </authorList>
    </citation>
    <scope>NUCLEOTIDE SEQUENCE</scope>
    <source>
        <strain evidence="2">CHK189-11263</strain>
    </source>
</reference>
<evidence type="ECO:0000313" key="3">
    <source>
        <dbReference type="Proteomes" id="UP000824208"/>
    </source>
</evidence>
<dbReference type="EMBL" id="DWYC01000088">
    <property type="protein sequence ID" value="HJB57930.1"/>
    <property type="molecule type" value="Genomic_DNA"/>
</dbReference>
<proteinExistence type="predicted"/>
<dbReference type="Proteomes" id="UP000824208">
    <property type="component" value="Unassembled WGS sequence"/>
</dbReference>
<comment type="caution">
    <text evidence="2">The sequence shown here is derived from an EMBL/GenBank/DDBJ whole genome shotgun (WGS) entry which is preliminary data.</text>
</comment>
<accession>A0A9D2S739</accession>
<evidence type="ECO:0000313" key="2">
    <source>
        <dbReference type="EMBL" id="HJB57930.1"/>
    </source>
</evidence>
<dbReference type="Pfam" id="PF06114">
    <property type="entry name" value="Peptidase_M78"/>
    <property type="match status" value="1"/>
</dbReference>
<dbReference type="AlphaFoldDB" id="A0A9D2S739"/>
<dbReference type="InterPro" id="IPR010359">
    <property type="entry name" value="IrrE_HExxH"/>
</dbReference>